<evidence type="ECO:0000256" key="6">
    <source>
        <dbReference type="ARBA" id="ARBA00023014"/>
    </source>
</evidence>
<dbReference type="Gene3D" id="1.10.10.1100">
    <property type="entry name" value="BFD-like [2Fe-2S]-binding domain"/>
    <property type="match status" value="1"/>
</dbReference>
<feature type="domain" description="BFD-like [2Fe-2S]-binding" evidence="10">
    <location>
        <begin position="2"/>
        <end position="50"/>
    </location>
</feature>
<evidence type="ECO:0000256" key="7">
    <source>
        <dbReference type="ARBA" id="ARBA00034078"/>
    </source>
</evidence>
<evidence type="ECO:0000259" key="10">
    <source>
        <dbReference type="Pfam" id="PF04324"/>
    </source>
</evidence>
<evidence type="ECO:0000256" key="8">
    <source>
        <dbReference type="ARBA" id="ARBA00039386"/>
    </source>
</evidence>
<keyword evidence="4" id="KW-0249">Electron transport</keyword>
<keyword evidence="3" id="KW-0479">Metal-binding</keyword>
<dbReference type="RefSeq" id="WP_268075154.1">
    <property type="nucleotide sequence ID" value="NZ_CP109965.1"/>
</dbReference>
<dbReference type="PANTHER" id="PTHR37424">
    <property type="entry name" value="BACTERIOFERRITIN-ASSOCIATED FERREDOXIN"/>
    <property type="match status" value="1"/>
</dbReference>
<dbReference type="Pfam" id="PF04324">
    <property type="entry name" value="Fer2_BFD"/>
    <property type="match status" value="1"/>
</dbReference>
<comment type="cofactor">
    <cofactor evidence="7">
        <name>[2Fe-2S] cluster</name>
        <dbReference type="ChEBI" id="CHEBI:190135"/>
    </cofactor>
</comment>
<protein>
    <recommendedName>
        <fullName evidence="8">Bacterioferritin-associated ferredoxin</fullName>
    </recommendedName>
</protein>
<dbReference type="EMBL" id="CP109965">
    <property type="protein sequence ID" value="WAJ70809.1"/>
    <property type="molecule type" value="Genomic_DNA"/>
</dbReference>
<dbReference type="InterPro" id="IPR052371">
    <property type="entry name" value="BFD-associated_ferredoxin"/>
</dbReference>
<gene>
    <name evidence="11" type="ORF">OLW01_03080</name>
</gene>
<dbReference type="InterPro" id="IPR041854">
    <property type="entry name" value="BFD-like_2Fe2S-bd_dom_sf"/>
</dbReference>
<evidence type="ECO:0000313" key="12">
    <source>
        <dbReference type="Proteomes" id="UP001163726"/>
    </source>
</evidence>
<keyword evidence="2" id="KW-0001">2Fe-2S</keyword>
<accession>A0ABY7AMS7</accession>
<keyword evidence="6" id="KW-0411">Iron-sulfur</keyword>
<keyword evidence="5" id="KW-0408">Iron</keyword>
<proteinExistence type="inferred from homology"/>
<dbReference type="InterPro" id="IPR007419">
    <property type="entry name" value="BFD-like_2Fe2S-bd_dom"/>
</dbReference>
<comment type="similarity">
    <text evidence="9">Belongs to the Bfd family.</text>
</comment>
<sequence length="68" mass="7398">MYVCLCNGITDKAIKKAVENGCDSLADLRKQMDVADQCGKCRKHAVEVIQQSKILADKENGLLIAAFA</sequence>
<evidence type="ECO:0000256" key="1">
    <source>
        <dbReference type="ARBA" id="ARBA00022448"/>
    </source>
</evidence>
<keyword evidence="1" id="KW-0813">Transport</keyword>
<organism evidence="11 12">
    <name type="scientific">Catenovulum adriaticum</name>
    <dbReference type="NCBI Taxonomy" id="2984846"/>
    <lineage>
        <taxon>Bacteria</taxon>
        <taxon>Pseudomonadati</taxon>
        <taxon>Pseudomonadota</taxon>
        <taxon>Gammaproteobacteria</taxon>
        <taxon>Alteromonadales</taxon>
        <taxon>Alteromonadaceae</taxon>
        <taxon>Catenovulum</taxon>
    </lineage>
</organism>
<dbReference type="Proteomes" id="UP001163726">
    <property type="component" value="Chromosome"/>
</dbReference>
<evidence type="ECO:0000256" key="5">
    <source>
        <dbReference type="ARBA" id="ARBA00023004"/>
    </source>
</evidence>
<evidence type="ECO:0000313" key="11">
    <source>
        <dbReference type="EMBL" id="WAJ70809.1"/>
    </source>
</evidence>
<evidence type="ECO:0000256" key="9">
    <source>
        <dbReference type="ARBA" id="ARBA00046332"/>
    </source>
</evidence>
<evidence type="ECO:0000256" key="4">
    <source>
        <dbReference type="ARBA" id="ARBA00022982"/>
    </source>
</evidence>
<dbReference type="PANTHER" id="PTHR37424:SF1">
    <property type="entry name" value="BACTERIOFERRITIN-ASSOCIATED FERREDOXIN"/>
    <property type="match status" value="1"/>
</dbReference>
<evidence type="ECO:0000256" key="2">
    <source>
        <dbReference type="ARBA" id="ARBA00022714"/>
    </source>
</evidence>
<dbReference type="CDD" id="cd19945">
    <property type="entry name" value="Fer2_BFD"/>
    <property type="match status" value="1"/>
</dbReference>
<evidence type="ECO:0000256" key="3">
    <source>
        <dbReference type="ARBA" id="ARBA00022723"/>
    </source>
</evidence>
<reference evidence="11" key="1">
    <citation type="submission" date="2022-10" db="EMBL/GenBank/DDBJ databases">
        <title>Catenovulum adriacola sp. nov. isolated in the Harbour of Susak.</title>
        <authorList>
            <person name="Schoch T."/>
            <person name="Reich S.J."/>
            <person name="Stoeferle S."/>
            <person name="Flaiz M."/>
            <person name="Kazda M."/>
            <person name="Riedel C.U."/>
            <person name="Duerre P."/>
        </authorList>
    </citation>
    <scope>NUCLEOTIDE SEQUENCE</scope>
    <source>
        <strain evidence="11">TS8</strain>
    </source>
</reference>
<name>A0ABY7AMS7_9ALTE</name>
<keyword evidence="12" id="KW-1185">Reference proteome</keyword>